<evidence type="ECO:0000313" key="4">
    <source>
        <dbReference type="EMBL" id="PYC49331.1"/>
    </source>
</evidence>
<comment type="caution">
    <text evidence="4">The sequence shown here is derived from an EMBL/GenBank/DDBJ whole genome shotgun (WGS) entry which is preliminary data.</text>
</comment>
<dbReference type="NCBIfam" id="TIGR03370">
    <property type="entry name" value="VPLPA-CTERM"/>
    <property type="match status" value="1"/>
</dbReference>
<keyword evidence="3" id="KW-0732">Signal</keyword>
<sequence length="255" mass="26400">MSFQIFKLIALTAGAVFASAIAPVQAATVSGGTILDGAGANLVETEIGSASLFTHTWSGEGTLATSASFHAAADAYGRTLTIYNIQHHSGEVLRVGGYTPLRWGGEFRKDTASYDFDSAAFVFNLDSGEVRRGTAGDTASINRHGVYFPTFGSGLGPMGARGVLGTNKGARQQSTPAGQSNFPSGDDTQGQIVIAGDSGNDGDDRGWASFPSQVLGLDVYGVEDAPAIPLPAGWPLLLTGIAGFGALRLRRRSAR</sequence>
<keyword evidence="2" id="KW-1133">Transmembrane helix</keyword>
<evidence type="ECO:0000256" key="2">
    <source>
        <dbReference type="SAM" id="Phobius"/>
    </source>
</evidence>
<proteinExistence type="predicted"/>
<dbReference type="Proteomes" id="UP000248012">
    <property type="component" value="Unassembled WGS sequence"/>
</dbReference>
<dbReference type="AlphaFoldDB" id="A0A2V4MRG4"/>
<feature type="chain" id="PRO_5016037530" evidence="3">
    <location>
        <begin position="27"/>
        <end position="255"/>
    </location>
</feature>
<keyword evidence="5" id="KW-1185">Reference proteome</keyword>
<feature type="compositionally biased region" description="Polar residues" evidence="1">
    <location>
        <begin position="169"/>
        <end position="191"/>
    </location>
</feature>
<feature type="signal peptide" evidence="3">
    <location>
        <begin position="1"/>
        <end position="26"/>
    </location>
</feature>
<evidence type="ECO:0000256" key="1">
    <source>
        <dbReference type="SAM" id="MobiDB-lite"/>
    </source>
</evidence>
<accession>A0A2V4MRG4</accession>
<name>A0A2V4MRG4_9RHOB</name>
<evidence type="ECO:0000313" key="5">
    <source>
        <dbReference type="Proteomes" id="UP000248012"/>
    </source>
</evidence>
<protein>
    <submittedName>
        <fullName evidence="4">PEP-CTERM sorting domain-containing protein</fullName>
    </submittedName>
</protein>
<feature type="transmembrane region" description="Helical" evidence="2">
    <location>
        <begin position="232"/>
        <end position="249"/>
    </location>
</feature>
<keyword evidence="2" id="KW-0472">Membrane</keyword>
<gene>
    <name evidence="4" type="ORF">DI396_00165</name>
</gene>
<organism evidence="4 5">
    <name type="scientific">Litorivita pollutaquae</name>
    <dbReference type="NCBI Taxonomy" id="2200892"/>
    <lineage>
        <taxon>Bacteria</taxon>
        <taxon>Pseudomonadati</taxon>
        <taxon>Pseudomonadota</taxon>
        <taxon>Alphaproteobacteria</taxon>
        <taxon>Rhodobacterales</taxon>
        <taxon>Paracoccaceae</taxon>
        <taxon>Litorivita</taxon>
    </lineage>
</organism>
<keyword evidence="2" id="KW-0812">Transmembrane</keyword>
<dbReference type="EMBL" id="QFVT01000001">
    <property type="protein sequence ID" value="PYC49331.1"/>
    <property type="molecule type" value="Genomic_DNA"/>
</dbReference>
<dbReference type="RefSeq" id="WP_110794168.1">
    <property type="nucleotide sequence ID" value="NZ_KZ826481.1"/>
</dbReference>
<dbReference type="OrthoDB" id="7872002at2"/>
<feature type="region of interest" description="Disordered" evidence="1">
    <location>
        <begin position="164"/>
        <end position="198"/>
    </location>
</feature>
<dbReference type="InterPro" id="IPR022472">
    <property type="entry name" value="VPLPA-CTERM"/>
</dbReference>
<reference evidence="4 5" key="1">
    <citation type="submission" date="2018-05" db="EMBL/GenBank/DDBJ databases">
        <title>Oceanovita maritima gen. nov., sp. nov., a marine bacterium in the family Rhodobacteraceae isolated from surface seawater of Lundu port Xiamen, China.</title>
        <authorList>
            <person name="Hetharua B.H."/>
            <person name="Min D."/>
            <person name="Liao H."/>
            <person name="Tian Y."/>
        </authorList>
    </citation>
    <scope>NUCLEOTIDE SEQUENCE [LARGE SCALE GENOMIC DNA]</scope>
    <source>
        <strain evidence="4 5">FSX-11</strain>
    </source>
</reference>
<evidence type="ECO:0000256" key="3">
    <source>
        <dbReference type="SAM" id="SignalP"/>
    </source>
</evidence>